<accession>A0A5M8PL88</accession>
<evidence type="ECO:0000256" key="1">
    <source>
        <dbReference type="SAM" id="MobiDB-lite"/>
    </source>
</evidence>
<dbReference type="PANTHER" id="PTHR47843:SF2">
    <property type="entry name" value="BTB DOMAIN-CONTAINING PROTEIN"/>
    <property type="match status" value="1"/>
</dbReference>
<gene>
    <name evidence="3" type="ORF">FRX48_06274</name>
</gene>
<dbReference type="InterPro" id="IPR011333">
    <property type="entry name" value="SKP1/BTB/POZ_sf"/>
</dbReference>
<reference evidence="3 4" key="1">
    <citation type="submission" date="2019-09" db="EMBL/GenBank/DDBJ databases">
        <title>The hologenome of the rock-dwelling lichen Lasallia pustulata.</title>
        <authorList>
            <person name="Greshake Tzovaras B."/>
            <person name="Segers F."/>
            <person name="Bicker A."/>
            <person name="Dal Grande F."/>
            <person name="Otte J."/>
            <person name="Hankeln T."/>
            <person name="Schmitt I."/>
            <person name="Ebersberger I."/>
        </authorList>
    </citation>
    <scope>NUCLEOTIDE SEQUENCE [LARGE SCALE GENOMIC DNA]</scope>
    <source>
        <strain evidence="3">A1-1</strain>
    </source>
</reference>
<proteinExistence type="predicted"/>
<evidence type="ECO:0000313" key="3">
    <source>
        <dbReference type="EMBL" id="KAA6409662.1"/>
    </source>
</evidence>
<dbReference type="EMBL" id="VXIT01000010">
    <property type="protein sequence ID" value="KAA6409662.1"/>
    <property type="molecule type" value="Genomic_DNA"/>
</dbReference>
<evidence type="ECO:0000259" key="2">
    <source>
        <dbReference type="PROSITE" id="PS50097"/>
    </source>
</evidence>
<dbReference type="PANTHER" id="PTHR47843">
    <property type="entry name" value="BTB DOMAIN-CONTAINING PROTEIN-RELATED"/>
    <property type="match status" value="1"/>
</dbReference>
<name>A0A5M8PL88_9LECA</name>
<evidence type="ECO:0000313" key="4">
    <source>
        <dbReference type="Proteomes" id="UP000324767"/>
    </source>
</evidence>
<dbReference type="AlphaFoldDB" id="A0A5M8PL88"/>
<dbReference type="SUPFAM" id="SSF54695">
    <property type="entry name" value="POZ domain"/>
    <property type="match status" value="1"/>
</dbReference>
<dbReference type="Pfam" id="PF00651">
    <property type="entry name" value="BTB"/>
    <property type="match status" value="1"/>
</dbReference>
<protein>
    <submittedName>
        <fullName evidence="3">Ribosome quality control complex subunit 1</fullName>
    </submittedName>
</protein>
<feature type="domain" description="BTB" evidence="2">
    <location>
        <begin position="19"/>
        <end position="86"/>
    </location>
</feature>
<dbReference type="OrthoDB" id="1022638at2759"/>
<dbReference type="PROSITE" id="PS50097">
    <property type="entry name" value="BTB"/>
    <property type="match status" value="1"/>
</dbReference>
<feature type="region of interest" description="Disordered" evidence="1">
    <location>
        <begin position="197"/>
        <end position="218"/>
    </location>
</feature>
<dbReference type="Proteomes" id="UP000324767">
    <property type="component" value="Unassembled WGS sequence"/>
</dbReference>
<sequence>MANDKGEKPLHELLSNSMVDLYIGPEATHWILHEKLLCHYSHFFRQTFYGSNKSSQTKDFGLPDMDDEPFELFVGWLYSRALRYPEEERAIGPLLDLYLMSEKFEIAKLGEDVVETVRAFYHNNETYPGLRRVQYVYANTDEDSPMREMMVGAVARYLTLAESIPAHWEKALKKNGQLAVDIIRSIQEWHLESRTVPDARDPASSIERGSTEVRMPTSSNDNLDIQIRRSAPKPQLALYVFRRAIVYRDFAQTDNAYSQHSAAISSEVKNRSATHN</sequence>
<organism evidence="3 4">
    <name type="scientific">Lasallia pustulata</name>
    <dbReference type="NCBI Taxonomy" id="136370"/>
    <lineage>
        <taxon>Eukaryota</taxon>
        <taxon>Fungi</taxon>
        <taxon>Dikarya</taxon>
        <taxon>Ascomycota</taxon>
        <taxon>Pezizomycotina</taxon>
        <taxon>Lecanoromycetes</taxon>
        <taxon>OSLEUM clade</taxon>
        <taxon>Umbilicariomycetidae</taxon>
        <taxon>Umbilicariales</taxon>
        <taxon>Umbilicariaceae</taxon>
        <taxon>Lasallia</taxon>
    </lineage>
</organism>
<dbReference type="Gene3D" id="3.30.710.10">
    <property type="entry name" value="Potassium Channel Kv1.1, Chain A"/>
    <property type="match status" value="1"/>
</dbReference>
<comment type="caution">
    <text evidence="3">The sequence shown here is derived from an EMBL/GenBank/DDBJ whole genome shotgun (WGS) entry which is preliminary data.</text>
</comment>
<dbReference type="InterPro" id="IPR000210">
    <property type="entry name" value="BTB/POZ_dom"/>
</dbReference>